<dbReference type="SMART" id="SM00220">
    <property type="entry name" value="S_TKc"/>
    <property type="match status" value="1"/>
</dbReference>
<dbReference type="SUPFAM" id="SSF56112">
    <property type="entry name" value="Protein kinase-like (PK-like)"/>
    <property type="match status" value="1"/>
</dbReference>
<name>A0AAD6TVG3_9AGAR</name>
<evidence type="ECO:0000256" key="6">
    <source>
        <dbReference type="ARBA" id="ARBA00022679"/>
    </source>
</evidence>
<dbReference type="GO" id="GO:0035556">
    <property type="term" value="P:intracellular signal transduction"/>
    <property type="evidence" value="ECO:0007669"/>
    <property type="project" value="TreeGrafter"/>
</dbReference>
<feature type="region of interest" description="Disordered" evidence="13">
    <location>
        <begin position="519"/>
        <end position="561"/>
    </location>
</feature>
<dbReference type="CDD" id="cd14081">
    <property type="entry name" value="STKc_BRSK1_2"/>
    <property type="match status" value="1"/>
</dbReference>
<dbReference type="GO" id="GO:0004674">
    <property type="term" value="F:protein serine/threonine kinase activity"/>
    <property type="evidence" value="ECO:0007669"/>
    <property type="project" value="UniProtKB-KW"/>
</dbReference>
<sequence length="781" mass="87141">MSSLDVPRLPRRNLGADDPKRIGMWKIGRTIGTGSSGRVRIARNSKTGQYAAIKIVSKTALDSTRSLNHLGDDAEHSRLSLEREIVVMKLIDHPNIMRLYDVWETSTELYLILEYVKGGELFEHLCKKGRLPTEEALRYFQQIIAAIDYCHQFNIAHRDLKPENILLDEEFNVKIADFGMAAWQANGMLRTSCGSPHYAAPEIVSAKAYHGSAADIWSCGVILHALLAGRLPFDDEDLGILLEKVKRGIFDMPDDIDPLAQDLIKKMLKANVQDRITMPDLLVHPFFTSMEPKANNPAIPDLGCIARPIGSLASIDPDIFANLRTLWHGTPDSEIAESLRNTEQNWQKGVYHLLVGYRNKHFVHCDEEQELANRRRRKKLPKLDAVILVPISRSQETDIGPSPSSFPNRDGPPTPRRAARSRVNSSSESLAQVHAIDFSSSPTPSPRLDSLETPVNLSRLPPLAVPDLADEKMQVFFHQIVNHLNALQVRTGMEGDHPEFPNLDLFEGMSLSGTYSAVPPSTPATIHEQRGDGSGSSIGTRPLSVRRKIRPQRLTVDTRTSNKENVENHFLDASIAKKSSLRSNIRQKAPGIKKVQIVEPTLTARSSKLKKRKASPTSPAFSDGSSFTLASPSLSSPLPSSPKRSWLGNVFNFKPVTHTLSSIHDIHITRNECRRLLMRMDVRVVLEDAEGLGVLKCRLDEVRDPNGLMSVVKAVKFRVEVCRPSEDAICQVSLFLVHEKGSMDSFKEVYKRLQRDWDMDDADSPLHHAISPSPVIATAVW</sequence>
<keyword evidence="4" id="KW-0723">Serine/threonine-protein kinase</keyword>
<evidence type="ECO:0000256" key="12">
    <source>
        <dbReference type="PROSITE-ProRule" id="PRU10141"/>
    </source>
</evidence>
<dbReference type="PANTHER" id="PTHR24346">
    <property type="entry name" value="MAP/MICROTUBULE AFFINITY-REGULATING KINASE"/>
    <property type="match status" value="1"/>
</dbReference>
<dbReference type="GO" id="GO:0005935">
    <property type="term" value="C:cellular bud neck"/>
    <property type="evidence" value="ECO:0007669"/>
    <property type="project" value="UniProtKB-SubCell"/>
</dbReference>
<dbReference type="InterPro" id="IPR017441">
    <property type="entry name" value="Protein_kinase_ATP_BS"/>
</dbReference>
<dbReference type="GO" id="GO:0005940">
    <property type="term" value="C:septin ring"/>
    <property type="evidence" value="ECO:0007669"/>
    <property type="project" value="UniProtKB-ARBA"/>
</dbReference>
<evidence type="ECO:0000256" key="11">
    <source>
        <dbReference type="ARBA" id="ARBA00048679"/>
    </source>
</evidence>
<dbReference type="GO" id="GO:0005524">
    <property type="term" value="F:ATP binding"/>
    <property type="evidence" value="ECO:0007669"/>
    <property type="project" value="UniProtKB-UniRule"/>
</dbReference>
<dbReference type="InterPro" id="IPR008271">
    <property type="entry name" value="Ser/Thr_kinase_AS"/>
</dbReference>
<evidence type="ECO:0000256" key="5">
    <source>
        <dbReference type="ARBA" id="ARBA00022553"/>
    </source>
</evidence>
<evidence type="ECO:0000259" key="14">
    <source>
        <dbReference type="PROSITE" id="PS50011"/>
    </source>
</evidence>
<evidence type="ECO:0000256" key="4">
    <source>
        <dbReference type="ARBA" id="ARBA00022527"/>
    </source>
</evidence>
<evidence type="ECO:0000256" key="8">
    <source>
        <dbReference type="ARBA" id="ARBA00022777"/>
    </source>
</evidence>
<evidence type="ECO:0000256" key="10">
    <source>
        <dbReference type="ARBA" id="ARBA00047899"/>
    </source>
</evidence>
<comment type="catalytic activity">
    <reaction evidence="11">
        <text>L-seryl-[protein] + ATP = O-phospho-L-seryl-[protein] + ADP + H(+)</text>
        <dbReference type="Rhea" id="RHEA:17989"/>
        <dbReference type="Rhea" id="RHEA-COMP:9863"/>
        <dbReference type="Rhea" id="RHEA-COMP:11604"/>
        <dbReference type="ChEBI" id="CHEBI:15378"/>
        <dbReference type="ChEBI" id="CHEBI:29999"/>
        <dbReference type="ChEBI" id="CHEBI:30616"/>
        <dbReference type="ChEBI" id="CHEBI:83421"/>
        <dbReference type="ChEBI" id="CHEBI:456216"/>
        <dbReference type="EC" id="2.7.11.1"/>
    </reaction>
</comment>
<organism evidence="15 16">
    <name type="scientific">Mycena belliarum</name>
    <dbReference type="NCBI Taxonomy" id="1033014"/>
    <lineage>
        <taxon>Eukaryota</taxon>
        <taxon>Fungi</taxon>
        <taxon>Dikarya</taxon>
        <taxon>Basidiomycota</taxon>
        <taxon>Agaricomycotina</taxon>
        <taxon>Agaricomycetes</taxon>
        <taxon>Agaricomycetidae</taxon>
        <taxon>Agaricales</taxon>
        <taxon>Marasmiineae</taxon>
        <taxon>Mycenaceae</taxon>
        <taxon>Mycena</taxon>
    </lineage>
</organism>
<feature type="region of interest" description="Disordered" evidence="13">
    <location>
        <begin position="605"/>
        <end position="626"/>
    </location>
</feature>
<keyword evidence="16" id="KW-1185">Reference proteome</keyword>
<dbReference type="InterPro" id="IPR000719">
    <property type="entry name" value="Prot_kinase_dom"/>
</dbReference>
<comment type="caution">
    <text evidence="15">The sequence shown here is derived from an EMBL/GenBank/DDBJ whole genome shotgun (WGS) entry which is preliminary data.</text>
</comment>
<evidence type="ECO:0000256" key="2">
    <source>
        <dbReference type="ARBA" id="ARBA00010791"/>
    </source>
</evidence>
<dbReference type="Gene3D" id="1.10.510.10">
    <property type="entry name" value="Transferase(Phosphotransferase) domain 1"/>
    <property type="match status" value="1"/>
</dbReference>
<evidence type="ECO:0000313" key="16">
    <source>
        <dbReference type="Proteomes" id="UP001222325"/>
    </source>
</evidence>
<keyword evidence="6" id="KW-0808">Transferase</keyword>
<dbReference type="InterPro" id="IPR011009">
    <property type="entry name" value="Kinase-like_dom_sf"/>
</dbReference>
<comment type="subcellular location">
    <subcellularLocation>
        <location evidence="1">Bud neck</location>
    </subcellularLocation>
</comment>
<comment type="similarity">
    <text evidence="2">Belongs to the protein kinase superfamily. CAMK Ser/Thr protein kinase family. NIM1 subfamily.</text>
</comment>
<evidence type="ECO:0000256" key="9">
    <source>
        <dbReference type="ARBA" id="ARBA00022840"/>
    </source>
</evidence>
<dbReference type="PROSITE" id="PS00108">
    <property type="entry name" value="PROTEIN_KINASE_ST"/>
    <property type="match status" value="1"/>
</dbReference>
<proteinExistence type="inferred from homology"/>
<evidence type="ECO:0000313" key="15">
    <source>
        <dbReference type="EMBL" id="KAJ7077843.1"/>
    </source>
</evidence>
<keyword evidence="8 15" id="KW-0418">Kinase</keyword>
<feature type="region of interest" description="Disordered" evidence="13">
    <location>
        <begin position="394"/>
        <end position="426"/>
    </location>
</feature>
<protein>
    <recommendedName>
        <fullName evidence="3">non-specific serine/threonine protein kinase</fullName>
        <ecNumber evidence="3">2.7.11.1</ecNumber>
    </recommendedName>
</protein>
<comment type="catalytic activity">
    <reaction evidence="10">
        <text>L-threonyl-[protein] + ATP = O-phospho-L-threonyl-[protein] + ADP + H(+)</text>
        <dbReference type="Rhea" id="RHEA:46608"/>
        <dbReference type="Rhea" id="RHEA-COMP:11060"/>
        <dbReference type="Rhea" id="RHEA-COMP:11605"/>
        <dbReference type="ChEBI" id="CHEBI:15378"/>
        <dbReference type="ChEBI" id="CHEBI:30013"/>
        <dbReference type="ChEBI" id="CHEBI:30616"/>
        <dbReference type="ChEBI" id="CHEBI:61977"/>
        <dbReference type="ChEBI" id="CHEBI:456216"/>
        <dbReference type="EC" id="2.7.11.1"/>
    </reaction>
</comment>
<reference evidence="15" key="1">
    <citation type="submission" date="2023-03" db="EMBL/GenBank/DDBJ databases">
        <title>Massive genome expansion in bonnet fungi (Mycena s.s.) driven by repeated elements and novel gene families across ecological guilds.</title>
        <authorList>
            <consortium name="Lawrence Berkeley National Laboratory"/>
            <person name="Harder C.B."/>
            <person name="Miyauchi S."/>
            <person name="Viragh M."/>
            <person name="Kuo A."/>
            <person name="Thoen E."/>
            <person name="Andreopoulos B."/>
            <person name="Lu D."/>
            <person name="Skrede I."/>
            <person name="Drula E."/>
            <person name="Henrissat B."/>
            <person name="Morin E."/>
            <person name="Kohler A."/>
            <person name="Barry K."/>
            <person name="LaButti K."/>
            <person name="Morin E."/>
            <person name="Salamov A."/>
            <person name="Lipzen A."/>
            <person name="Mereny Z."/>
            <person name="Hegedus B."/>
            <person name="Baldrian P."/>
            <person name="Stursova M."/>
            <person name="Weitz H."/>
            <person name="Taylor A."/>
            <person name="Grigoriev I.V."/>
            <person name="Nagy L.G."/>
            <person name="Martin F."/>
            <person name="Kauserud H."/>
        </authorList>
    </citation>
    <scope>NUCLEOTIDE SEQUENCE</scope>
    <source>
        <strain evidence="15">CBHHK173m</strain>
    </source>
</reference>
<evidence type="ECO:0000256" key="13">
    <source>
        <dbReference type="SAM" id="MobiDB-lite"/>
    </source>
</evidence>
<dbReference type="PROSITE" id="PS50011">
    <property type="entry name" value="PROTEIN_KINASE_DOM"/>
    <property type="match status" value="1"/>
</dbReference>
<dbReference type="FunFam" id="1.10.510.10:FF:000394">
    <property type="entry name" value="Serine/threonine-protein kinase HSL1"/>
    <property type="match status" value="1"/>
</dbReference>
<keyword evidence="7 12" id="KW-0547">Nucleotide-binding</keyword>
<dbReference type="AlphaFoldDB" id="A0AAD6TVG3"/>
<evidence type="ECO:0000256" key="3">
    <source>
        <dbReference type="ARBA" id="ARBA00012513"/>
    </source>
</evidence>
<dbReference type="PANTHER" id="PTHR24346:SF110">
    <property type="entry name" value="NON-SPECIFIC SERINE_THREONINE PROTEIN KINASE"/>
    <property type="match status" value="1"/>
</dbReference>
<keyword evidence="5" id="KW-0597">Phosphoprotein</keyword>
<evidence type="ECO:0000256" key="7">
    <source>
        <dbReference type="ARBA" id="ARBA00022741"/>
    </source>
</evidence>
<feature type="domain" description="Protein kinase" evidence="14">
    <location>
        <begin position="25"/>
        <end position="287"/>
    </location>
</feature>
<gene>
    <name evidence="15" type="ORF">B0H15DRAFT_892361</name>
</gene>
<evidence type="ECO:0000256" key="1">
    <source>
        <dbReference type="ARBA" id="ARBA00004266"/>
    </source>
</evidence>
<dbReference type="Proteomes" id="UP001222325">
    <property type="component" value="Unassembled WGS sequence"/>
</dbReference>
<dbReference type="EC" id="2.7.11.1" evidence="3"/>
<feature type="binding site" evidence="12">
    <location>
        <position position="54"/>
    </location>
    <ligand>
        <name>ATP</name>
        <dbReference type="ChEBI" id="CHEBI:30616"/>
    </ligand>
</feature>
<accession>A0AAD6TVG3</accession>
<keyword evidence="9 12" id="KW-0067">ATP-binding</keyword>
<dbReference type="PROSITE" id="PS00107">
    <property type="entry name" value="PROTEIN_KINASE_ATP"/>
    <property type="match status" value="1"/>
</dbReference>
<dbReference type="EMBL" id="JARJCN010000070">
    <property type="protein sequence ID" value="KAJ7077843.1"/>
    <property type="molecule type" value="Genomic_DNA"/>
</dbReference>
<dbReference type="Pfam" id="PF00069">
    <property type="entry name" value="Pkinase"/>
    <property type="match status" value="1"/>
</dbReference>